<dbReference type="GO" id="GO:0005795">
    <property type="term" value="C:Golgi stack"/>
    <property type="evidence" value="ECO:0007669"/>
    <property type="project" value="TreeGrafter"/>
</dbReference>
<dbReference type="SUPFAM" id="SSF52540">
    <property type="entry name" value="P-loop containing nucleoside triphosphate hydrolases"/>
    <property type="match status" value="2"/>
</dbReference>
<comment type="subcellular location">
    <subcellularLocation>
        <location evidence="1 11">Cytoplasm</location>
    </subcellularLocation>
</comment>
<evidence type="ECO:0000256" key="10">
    <source>
        <dbReference type="ARBA" id="ARBA00068637"/>
    </source>
</evidence>
<feature type="compositionally biased region" description="Gly residues" evidence="12">
    <location>
        <begin position="22"/>
        <end position="34"/>
    </location>
</feature>
<evidence type="ECO:0000259" key="13">
    <source>
        <dbReference type="SMART" id="SM00382"/>
    </source>
</evidence>
<evidence type="ECO:0000256" key="11">
    <source>
        <dbReference type="RuleBase" id="RU367045"/>
    </source>
</evidence>
<dbReference type="GO" id="GO:0005524">
    <property type="term" value="F:ATP binding"/>
    <property type="evidence" value="ECO:0007669"/>
    <property type="project" value="UniProtKB-UniRule"/>
</dbReference>
<dbReference type="FunFam" id="3.40.50.300:FF:000166">
    <property type="entry name" value="vesicle-fusing ATPase isoform X1"/>
    <property type="match status" value="1"/>
</dbReference>
<dbReference type="InterPro" id="IPR009010">
    <property type="entry name" value="Asp_de-COase-like_dom_sf"/>
</dbReference>
<accession>A0AAE8N0Z8</accession>
<dbReference type="Pfam" id="PF00004">
    <property type="entry name" value="AAA"/>
    <property type="match status" value="2"/>
</dbReference>
<dbReference type="InterPro" id="IPR039812">
    <property type="entry name" value="Vesicle-fus_ATPase"/>
</dbReference>
<dbReference type="GO" id="GO:0035494">
    <property type="term" value="P:SNARE complex disassembly"/>
    <property type="evidence" value="ECO:0007669"/>
    <property type="project" value="InterPro"/>
</dbReference>
<dbReference type="SUPFAM" id="SSF50692">
    <property type="entry name" value="ADC-like"/>
    <property type="match status" value="1"/>
</dbReference>
<evidence type="ECO:0000313" key="15">
    <source>
        <dbReference type="Proteomes" id="UP001187682"/>
    </source>
</evidence>
<dbReference type="AlphaFoldDB" id="A0AAE8N0Z8"/>
<comment type="caution">
    <text evidence="14">The sequence shown here is derived from an EMBL/GenBank/DDBJ whole genome shotgun (WGS) entry which is preliminary data.</text>
</comment>
<keyword evidence="8 11" id="KW-0653">Protein transport</keyword>
<evidence type="ECO:0000256" key="5">
    <source>
        <dbReference type="ARBA" id="ARBA00022737"/>
    </source>
</evidence>
<dbReference type="SMART" id="SM00382">
    <property type="entry name" value="AAA"/>
    <property type="match status" value="2"/>
</dbReference>
<name>A0AAE8N0Z8_9PEZI</name>
<feature type="region of interest" description="Disordered" evidence="12">
    <location>
        <begin position="1"/>
        <end position="36"/>
    </location>
</feature>
<dbReference type="GO" id="GO:0006891">
    <property type="term" value="P:intra-Golgi vesicle-mediated transport"/>
    <property type="evidence" value="ECO:0007669"/>
    <property type="project" value="TreeGrafter"/>
</dbReference>
<evidence type="ECO:0000256" key="6">
    <source>
        <dbReference type="ARBA" id="ARBA00022741"/>
    </source>
</evidence>
<evidence type="ECO:0000313" key="14">
    <source>
        <dbReference type="EMBL" id="SPO03378.1"/>
    </source>
</evidence>
<gene>
    <name evidence="14" type="ORF">DNG_06061</name>
</gene>
<feature type="domain" description="AAA+ ATPase" evidence="13">
    <location>
        <begin position="573"/>
        <end position="710"/>
    </location>
</feature>
<dbReference type="Gene3D" id="3.10.330.10">
    <property type="match status" value="1"/>
</dbReference>
<dbReference type="InterPro" id="IPR003593">
    <property type="entry name" value="AAA+_ATPase"/>
</dbReference>
<keyword evidence="7 11" id="KW-0067">ATP-binding</keyword>
<evidence type="ECO:0000256" key="12">
    <source>
        <dbReference type="SAM" id="MobiDB-lite"/>
    </source>
</evidence>
<dbReference type="FunFam" id="1.10.8.60:FF:000026">
    <property type="entry name" value="vesicle-fusing ATPase isoform X1"/>
    <property type="match status" value="1"/>
</dbReference>
<dbReference type="EMBL" id="ONZQ02000008">
    <property type="protein sequence ID" value="SPO03378.1"/>
    <property type="molecule type" value="Genomic_DNA"/>
</dbReference>
<dbReference type="InterPro" id="IPR027417">
    <property type="entry name" value="P-loop_NTPase"/>
</dbReference>
<keyword evidence="6 11" id="KW-0547">Nucleotide-binding</keyword>
<evidence type="ECO:0000256" key="3">
    <source>
        <dbReference type="ARBA" id="ARBA00022448"/>
    </source>
</evidence>
<evidence type="ECO:0000256" key="4">
    <source>
        <dbReference type="ARBA" id="ARBA00022490"/>
    </source>
</evidence>
<dbReference type="Gene3D" id="1.10.8.60">
    <property type="match status" value="1"/>
</dbReference>
<dbReference type="GO" id="GO:0016887">
    <property type="term" value="F:ATP hydrolysis activity"/>
    <property type="evidence" value="ECO:0007669"/>
    <property type="project" value="InterPro"/>
</dbReference>
<dbReference type="PANTHER" id="PTHR23078">
    <property type="entry name" value="VESICULAR-FUSION PROTEIN NSF"/>
    <property type="match status" value="1"/>
</dbReference>
<comment type="similarity">
    <text evidence="2 11">Belongs to the AAA ATPase family.</text>
</comment>
<dbReference type="PANTHER" id="PTHR23078:SF3">
    <property type="entry name" value="VESICLE-FUSING ATPASE"/>
    <property type="match status" value="1"/>
</dbReference>
<keyword evidence="4 11" id="KW-0963">Cytoplasm</keyword>
<dbReference type="InterPro" id="IPR029067">
    <property type="entry name" value="CDC48_domain_2-like_sf"/>
</dbReference>
<feature type="compositionally biased region" description="Gly residues" evidence="12">
    <location>
        <begin position="1"/>
        <end position="14"/>
    </location>
</feature>
<protein>
    <recommendedName>
        <fullName evidence="10 11">Vesicular-fusion protein SEC18</fullName>
    </recommendedName>
</protein>
<dbReference type="Proteomes" id="UP001187682">
    <property type="component" value="Unassembled WGS sequence"/>
</dbReference>
<dbReference type="CDD" id="cd00009">
    <property type="entry name" value="AAA"/>
    <property type="match status" value="1"/>
</dbReference>
<dbReference type="InterPro" id="IPR003960">
    <property type="entry name" value="ATPase_AAA_CS"/>
</dbReference>
<dbReference type="PROSITE" id="PS00674">
    <property type="entry name" value="AAA"/>
    <property type="match status" value="1"/>
</dbReference>
<evidence type="ECO:0000256" key="9">
    <source>
        <dbReference type="ARBA" id="ARBA00056429"/>
    </source>
</evidence>
<feature type="domain" description="AAA+ ATPase" evidence="13">
    <location>
        <begin position="290"/>
        <end position="438"/>
    </location>
</feature>
<dbReference type="Gene3D" id="2.40.40.20">
    <property type="match status" value="1"/>
</dbReference>
<proteinExistence type="inferred from homology"/>
<organism evidence="14 15">
    <name type="scientific">Cephalotrichum gorgonifer</name>
    <dbReference type="NCBI Taxonomy" id="2041049"/>
    <lineage>
        <taxon>Eukaryota</taxon>
        <taxon>Fungi</taxon>
        <taxon>Dikarya</taxon>
        <taxon>Ascomycota</taxon>
        <taxon>Pezizomycotina</taxon>
        <taxon>Sordariomycetes</taxon>
        <taxon>Hypocreomycetidae</taxon>
        <taxon>Microascales</taxon>
        <taxon>Microascaceae</taxon>
        <taxon>Cephalotrichum</taxon>
    </lineage>
</organism>
<dbReference type="Pfam" id="PF17862">
    <property type="entry name" value="AAA_lid_3"/>
    <property type="match status" value="1"/>
</dbReference>
<sequence length="798" mass="87110">MYKGPGGSYPGTPGGLPSRSPQGGGGGGGGGGGIRLQIGKVQDRGMQTALIYENVCAVSSRDFGEGNSHVLIQNRDGATFVVAARSVPNFPPGYIALNEKQRVWTRIGQLDTFLGVPYDPFRQGKEAYLGALELQVSFASPNKRVDDVFDEDELTSVFLSTFRDQVLQPGQLILMDCRGLPLLMAVRSVSLTALGQQGGGSGILTDPNRRGILVQQTHIICTSDSRDARTGLKLRSSATGSTRQPIISSNFDFTSIGIGGLDDEFAILFRKAFASRVFPPATVEKLGIQHVKGVLLHGPPGTGKTLIARQIGKVLNAKEPKVINGPEVLNKYVGQSEENIRKVFADAEKEYKEKGDDSDLHIIIFDELDAVCKQRGSGAGGGTGVGDSIVNQLLTKLDGVDQLNNILLIGMTNRKDMIDEALLRPGRLELHLEISLPDEFGRAQILKIHTSKLRENNHLGADVDIEHLAKHTKNYSGAEIAGLVRAATSFAMTRHTDTGDSQIKLKDVESMRVGGEDFEKALAETTPAFGVADDVLDDLIPMGIIDFNPSFFKKLFHSHQVNFTTVRDSHDIRHLSVLLHGPPSAGQTALAGYLAKQTDYPFVKVLSPADMVGYRDDFAKKDYIHKVFTDAYKSPLSLLILDDFEGLIEYTPVGHRFSNTILQALITLIKRAPPKGRRLLTLVTTSNMQIIKLLEVDSIFRRDVRVNPVRTLQELYTVLMESRTYDETVVRDICEQIQANAATPQEMDSRTFTVGIGIKRVLDLLAGAKQAQEQGFDGKEEFITTMTDAILKAKGNEG</sequence>
<evidence type="ECO:0000256" key="8">
    <source>
        <dbReference type="ARBA" id="ARBA00022927"/>
    </source>
</evidence>
<keyword evidence="11" id="KW-0931">ER-Golgi transport</keyword>
<evidence type="ECO:0000256" key="2">
    <source>
        <dbReference type="ARBA" id="ARBA00006914"/>
    </source>
</evidence>
<keyword evidence="5" id="KW-0677">Repeat</keyword>
<dbReference type="InterPro" id="IPR003959">
    <property type="entry name" value="ATPase_AAA_core"/>
</dbReference>
<comment type="function">
    <text evidence="9 11">Required for vesicle-mediated transport. Catalyzes the fusion of transport vesicles within the Golgi cisternae. Is also required for transport from the endoplasmic reticulum to the Golgi stack. Seems to function as a fusion protein required for the delivery of cargo proteins to all compartments of the Golgi stack independent of vesicle origin.</text>
</comment>
<reference evidence="14" key="1">
    <citation type="submission" date="2018-03" db="EMBL/GenBank/DDBJ databases">
        <authorList>
            <person name="Guldener U."/>
        </authorList>
    </citation>
    <scope>NUCLEOTIDE SEQUENCE</scope>
</reference>
<keyword evidence="3 11" id="KW-0813">Transport</keyword>
<dbReference type="SUPFAM" id="SSF54585">
    <property type="entry name" value="Cdc48 domain 2-like"/>
    <property type="match status" value="1"/>
</dbReference>
<dbReference type="Gene3D" id="3.40.50.300">
    <property type="entry name" value="P-loop containing nucleotide triphosphate hydrolases"/>
    <property type="match status" value="2"/>
</dbReference>
<keyword evidence="15" id="KW-1185">Reference proteome</keyword>
<evidence type="ECO:0000256" key="1">
    <source>
        <dbReference type="ARBA" id="ARBA00004496"/>
    </source>
</evidence>
<dbReference type="FunFam" id="3.40.50.300:FF:000187">
    <property type="entry name" value="Vesicular-fusion ATPase SEC18"/>
    <property type="match status" value="1"/>
</dbReference>
<dbReference type="InterPro" id="IPR041569">
    <property type="entry name" value="AAA_lid_3"/>
</dbReference>
<keyword evidence="11" id="KW-0378">Hydrolase</keyword>
<evidence type="ECO:0000256" key="7">
    <source>
        <dbReference type="ARBA" id="ARBA00022840"/>
    </source>
</evidence>
<dbReference type="GO" id="GO:0043001">
    <property type="term" value="P:Golgi to plasma membrane protein transport"/>
    <property type="evidence" value="ECO:0007669"/>
    <property type="project" value="TreeGrafter"/>
</dbReference>